<gene>
    <name evidence="1" type="ORF">ACFSCX_12310</name>
</gene>
<reference evidence="2" key="1">
    <citation type="journal article" date="2019" name="Int. J. Syst. Evol. Microbiol.">
        <title>The Global Catalogue of Microorganisms (GCM) 10K type strain sequencing project: providing services to taxonomists for standard genome sequencing and annotation.</title>
        <authorList>
            <consortium name="The Broad Institute Genomics Platform"/>
            <consortium name="The Broad Institute Genome Sequencing Center for Infectious Disease"/>
            <person name="Wu L."/>
            <person name="Ma J."/>
        </authorList>
    </citation>
    <scope>NUCLEOTIDE SEQUENCE [LARGE SCALE GENOMIC DNA]</scope>
    <source>
        <strain evidence="2">CCUG 49339</strain>
    </source>
</reference>
<keyword evidence="2" id="KW-1185">Reference proteome</keyword>
<dbReference type="EMBL" id="JBHUEM010000020">
    <property type="protein sequence ID" value="MFD1737338.1"/>
    <property type="molecule type" value="Genomic_DNA"/>
</dbReference>
<dbReference type="Proteomes" id="UP001597214">
    <property type="component" value="Unassembled WGS sequence"/>
</dbReference>
<evidence type="ECO:0000313" key="1">
    <source>
        <dbReference type="EMBL" id="MFD1737338.1"/>
    </source>
</evidence>
<evidence type="ECO:0000313" key="2">
    <source>
        <dbReference type="Proteomes" id="UP001597214"/>
    </source>
</evidence>
<sequence>MRKFIFPFTLLILIIIYLMLTNPTTDDYLAYSVKQFGESPSVTNLEIEIERVNFMFFSTYTQIVAFETGITYLGIGGAFFKISDGQFDYPWWLEFFN</sequence>
<dbReference type="RefSeq" id="WP_377928543.1">
    <property type="nucleotide sequence ID" value="NZ_JBHUEM010000020.1"/>
</dbReference>
<organism evidence="1 2">
    <name type="scientific">Bacillus salitolerans</name>
    <dbReference type="NCBI Taxonomy" id="1437434"/>
    <lineage>
        <taxon>Bacteria</taxon>
        <taxon>Bacillati</taxon>
        <taxon>Bacillota</taxon>
        <taxon>Bacilli</taxon>
        <taxon>Bacillales</taxon>
        <taxon>Bacillaceae</taxon>
        <taxon>Bacillus</taxon>
    </lineage>
</organism>
<accession>A0ABW4LTA9</accession>
<proteinExistence type="predicted"/>
<protein>
    <submittedName>
        <fullName evidence="1">Uncharacterized protein</fullName>
    </submittedName>
</protein>
<name>A0ABW4LTA9_9BACI</name>
<comment type="caution">
    <text evidence="1">The sequence shown here is derived from an EMBL/GenBank/DDBJ whole genome shotgun (WGS) entry which is preliminary data.</text>
</comment>